<protein>
    <submittedName>
        <fullName evidence="7">DNA-binding transcriptional LysR family regulator</fullName>
    </submittedName>
</protein>
<dbReference type="PANTHER" id="PTHR30537:SF3">
    <property type="entry name" value="TRANSCRIPTIONAL REGULATORY PROTEIN"/>
    <property type="match status" value="1"/>
</dbReference>
<dbReference type="InterPro" id="IPR036388">
    <property type="entry name" value="WH-like_DNA-bd_sf"/>
</dbReference>
<dbReference type="Proteomes" id="UP000559987">
    <property type="component" value="Unassembled WGS sequence"/>
</dbReference>
<dbReference type="Pfam" id="PF00126">
    <property type="entry name" value="HTH_1"/>
    <property type="match status" value="1"/>
</dbReference>
<dbReference type="PANTHER" id="PTHR30537">
    <property type="entry name" value="HTH-TYPE TRANSCRIPTIONAL REGULATOR"/>
    <property type="match status" value="1"/>
</dbReference>
<dbReference type="GO" id="GO:0003700">
    <property type="term" value="F:DNA-binding transcription factor activity"/>
    <property type="evidence" value="ECO:0007669"/>
    <property type="project" value="InterPro"/>
</dbReference>
<comment type="similarity">
    <text evidence="1">Belongs to the LysR transcriptional regulatory family.</text>
</comment>
<dbReference type="EMBL" id="JACHXZ010000001">
    <property type="protein sequence ID" value="MBB3167906.1"/>
    <property type="molecule type" value="Genomic_DNA"/>
</dbReference>
<sequence>MINWDDYRVLLAIQRSTSLRAAAKSLGVNHSTVQRRCTTINQKYASKLIEQTGASYRLSELGLALSETAEKLESLILEDERLYAASQIELAGEIKLSLPPPFLQFLLLDDINGFRREHPGIKLTVQSSFKLADLNLSEAHVVIRVSNHPAEHLVGHRLFPIGVNYYANQDYLNNTARRDLQWITAQVGPEHNAWIADSPYPEAPCHLSIDDITARHQAAASGHGMIRGANYIASHFPDLVPLHKASDTPFQDVWVLTHPDFIGLPRIKRLIQALVSALKQKRQVIEGNI</sequence>
<keyword evidence="4" id="KW-0804">Transcription</keyword>
<keyword evidence="8" id="KW-1185">Reference proteome</keyword>
<evidence type="ECO:0000259" key="5">
    <source>
        <dbReference type="Pfam" id="PF00126"/>
    </source>
</evidence>
<dbReference type="GO" id="GO:0006351">
    <property type="term" value="P:DNA-templated transcription"/>
    <property type="evidence" value="ECO:0007669"/>
    <property type="project" value="TreeGrafter"/>
</dbReference>
<reference evidence="7 8" key="1">
    <citation type="submission" date="2020-08" db="EMBL/GenBank/DDBJ databases">
        <title>Genomic Encyclopedia of Type Strains, Phase III (KMG-III): the genomes of soil and plant-associated and newly described type strains.</title>
        <authorList>
            <person name="Whitman W."/>
        </authorList>
    </citation>
    <scope>NUCLEOTIDE SEQUENCE [LARGE SCALE GENOMIC DNA]</scope>
    <source>
        <strain evidence="7 8">CECT 8571</strain>
    </source>
</reference>
<evidence type="ECO:0000313" key="7">
    <source>
        <dbReference type="EMBL" id="MBB3167906.1"/>
    </source>
</evidence>
<dbReference type="InterPro" id="IPR000847">
    <property type="entry name" value="LysR_HTH_N"/>
</dbReference>
<dbReference type="InterPro" id="IPR005119">
    <property type="entry name" value="LysR_subst-bd"/>
</dbReference>
<evidence type="ECO:0000259" key="6">
    <source>
        <dbReference type="Pfam" id="PF03466"/>
    </source>
</evidence>
<dbReference type="Gene3D" id="3.40.190.290">
    <property type="match status" value="1"/>
</dbReference>
<organism evidence="7 8">
    <name type="scientific">Simiduia aestuariiviva</name>
    <dbReference type="NCBI Taxonomy" id="1510459"/>
    <lineage>
        <taxon>Bacteria</taxon>
        <taxon>Pseudomonadati</taxon>
        <taxon>Pseudomonadota</taxon>
        <taxon>Gammaproteobacteria</taxon>
        <taxon>Cellvibrionales</taxon>
        <taxon>Cellvibrionaceae</taxon>
        <taxon>Simiduia</taxon>
    </lineage>
</organism>
<gene>
    <name evidence="7" type="ORF">FHS30_001082</name>
</gene>
<dbReference type="SUPFAM" id="SSF46785">
    <property type="entry name" value="Winged helix' DNA-binding domain"/>
    <property type="match status" value="1"/>
</dbReference>
<dbReference type="InterPro" id="IPR036390">
    <property type="entry name" value="WH_DNA-bd_sf"/>
</dbReference>
<keyword evidence="2" id="KW-0805">Transcription regulation</keyword>
<proteinExistence type="inferred from homology"/>
<name>A0A839UQ10_9GAMM</name>
<evidence type="ECO:0000313" key="8">
    <source>
        <dbReference type="Proteomes" id="UP000559987"/>
    </source>
</evidence>
<evidence type="ECO:0000256" key="2">
    <source>
        <dbReference type="ARBA" id="ARBA00023015"/>
    </source>
</evidence>
<dbReference type="InterPro" id="IPR058163">
    <property type="entry name" value="LysR-type_TF_proteobact-type"/>
</dbReference>
<dbReference type="RefSeq" id="WP_183909012.1">
    <property type="nucleotide sequence ID" value="NZ_JACHXZ010000001.1"/>
</dbReference>
<dbReference type="AlphaFoldDB" id="A0A839UQ10"/>
<dbReference type="Pfam" id="PF03466">
    <property type="entry name" value="LysR_substrate"/>
    <property type="match status" value="1"/>
</dbReference>
<comment type="caution">
    <text evidence="7">The sequence shown here is derived from an EMBL/GenBank/DDBJ whole genome shotgun (WGS) entry which is preliminary data.</text>
</comment>
<dbReference type="SUPFAM" id="SSF53850">
    <property type="entry name" value="Periplasmic binding protein-like II"/>
    <property type="match status" value="1"/>
</dbReference>
<dbReference type="Gene3D" id="1.10.10.10">
    <property type="entry name" value="Winged helix-like DNA-binding domain superfamily/Winged helix DNA-binding domain"/>
    <property type="match status" value="1"/>
</dbReference>
<feature type="domain" description="HTH lysR-type" evidence="5">
    <location>
        <begin position="4"/>
        <end position="62"/>
    </location>
</feature>
<feature type="domain" description="LysR substrate-binding" evidence="6">
    <location>
        <begin position="89"/>
        <end position="277"/>
    </location>
</feature>
<accession>A0A839UQ10</accession>
<keyword evidence="3 7" id="KW-0238">DNA-binding</keyword>
<evidence type="ECO:0000256" key="3">
    <source>
        <dbReference type="ARBA" id="ARBA00023125"/>
    </source>
</evidence>
<dbReference type="GO" id="GO:0043565">
    <property type="term" value="F:sequence-specific DNA binding"/>
    <property type="evidence" value="ECO:0007669"/>
    <property type="project" value="TreeGrafter"/>
</dbReference>
<evidence type="ECO:0000256" key="1">
    <source>
        <dbReference type="ARBA" id="ARBA00009437"/>
    </source>
</evidence>
<evidence type="ECO:0000256" key="4">
    <source>
        <dbReference type="ARBA" id="ARBA00023163"/>
    </source>
</evidence>